<feature type="region of interest" description="Disordered" evidence="1">
    <location>
        <begin position="66"/>
        <end position="88"/>
    </location>
</feature>
<dbReference type="Proteomes" id="UP000295500">
    <property type="component" value="Unassembled WGS sequence"/>
</dbReference>
<dbReference type="AlphaFoldDB" id="A0A4R6Q1A7"/>
<gene>
    <name evidence="2" type="ORF">EV211_11822</name>
</gene>
<reference evidence="2 3" key="1">
    <citation type="submission" date="2019-03" db="EMBL/GenBank/DDBJ databases">
        <title>Genomic Encyclopedia of Type Strains, Phase IV (KMG-IV): sequencing the most valuable type-strain genomes for metagenomic binning, comparative biology and taxonomic classification.</title>
        <authorList>
            <person name="Goeker M."/>
        </authorList>
    </citation>
    <scope>NUCLEOTIDE SEQUENCE [LARGE SCALE GENOMIC DNA]</scope>
    <source>
        <strain evidence="2 3">DSM 28287</strain>
    </source>
</reference>
<evidence type="ECO:0000313" key="3">
    <source>
        <dbReference type="Proteomes" id="UP000295500"/>
    </source>
</evidence>
<keyword evidence="3" id="KW-1185">Reference proteome</keyword>
<sequence>MGMDKQTVRTLNRLIDMKVDTEKKLTALTIQDILSMQGVTVSEIHIITELQDAVKKHKVISYLGQGTDDLPKKTEKEDEFYGREGEDY</sequence>
<comment type="caution">
    <text evidence="2">The sequence shown here is derived from an EMBL/GenBank/DDBJ whole genome shotgun (WGS) entry which is preliminary data.</text>
</comment>
<evidence type="ECO:0000313" key="2">
    <source>
        <dbReference type="EMBL" id="TDP55968.1"/>
    </source>
</evidence>
<organism evidence="2 3">
    <name type="scientific">Aminicella lysinilytica</name>
    <dbReference type="NCBI Taxonomy" id="433323"/>
    <lineage>
        <taxon>Bacteria</taxon>
        <taxon>Bacillati</taxon>
        <taxon>Bacillota</taxon>
        <taxon>Clostridia</taxon>
        <taxon>Peptostreptococcales</taxon>
        <taxon>Anaerovoracaceae</taxon>
        <taxon>Aminicella</taxon>
    </lineage>
</organism>
<dbReference type="EMBL" id="SNXO01000018">
    <property type="protein sequence ID" value="TDP55968.1"/>
    <property type="molecule type" value="Genomic_DNA"/>
</dbReference>
<feature type="compositionally biased region" description="Basic and acidic residues" evidence="1">
    <location>
        <begin position="69"/>
        <end position="88"/>
    </location>
</feature>
<proteinExistence type="predicted"/>
<name>A0A4R6Q1A7_9FIRM</name>
<accession>A0A4R6Q1A7</accession>
<evidence type="ECO:0000256" key="1">
    <source>
        <dbReference type="SAM" id="MobiDB-lite"/>
    </source>
</evidence>
<protein>
    <submittedName>
        <fullName evidence="2">Uncharacterized protein</fullName>
    </submittedName>
</protein>